<dbReference type="PROSITE" id="PS50261">
    <property type="entry name" value="G_PROTEIN_RECEP_F2_4"/>
    <property type="match status" value="1"/>
</dbReference>
<dbReference type="PRINTS" id="PR01128">
    <property type="entry name" value="EMR1HORMONER"/>
</dbReference>
<keyword evidence="9" id="KW-0807">Transducer</keyword>
<feature type="transmembrane region" description="Helical" evidence="10">
    <location>
        <begin position="1040"/>
        <end position="1060"/>
    </location>
</feature>
<dbReference type="InterPro" id="IPR035234">
    <property type="entry name" value="IgGFc-bd_N"/>
</dbReference>
<dbReference type="FunFam" id="2.60.220.50:FF:000022">
    <property type="entry name" value="Adhesion G protein-coupled receptor E3"/>
    <property type="match status" value="2"/>
</dbReference>
<dbReference type="GO" id="GO:0005886">
    <property type="term" value="C:plasma membrane"/>
    <property type="evidence" value="ECO:0007669"/>
    <property type="project" value="TreeGrafter"/>
</dbReference>
<dbReference type="Gene3D" id="1.20.1070.10">
    <property type="entry name" value="Rhodopsin 7-helix transmembrane proteins"/>
    <property type="match status" value="1"/>
</dbReference>
<dbReference type="InterPro" id="IPR000832">
    <property type="entry name" value="GPCR_2_secretin-like"/>
</dbReference>
<keyword evidence="8" id="KW-0325">Glycoprotein</keyword>
<feature type="domain" description="GAIN-B" evidence="12">
    <location>
        <begin position="810"/>
        <end position="998"/>
    </location>
</feature>
<organism evidence="14 15">
    <name type="scientific">Mauremys mutica</name>
    <name type="common">yellowpond turtle</name>
    <dbReference type="NCBI Taxonomy" id="74926"/>
    <lineage>
        <taxon>Eukaryota</taxon>
        <taxon>Metazoa</taxon>
        <taxon>Chordata</taxon>
        <taxon>Craniata</taxon>
        <taxon>Vertebrata</taxon>
        <taxon>Euteleostomi</taxon>
        <taxon>Archelosauria</taxon>
        <taxon>Testudinata</taxon>
        <taxon>Testudines</taxon>
        <taxon>Cryptodira</taxon>
        <taxon>Durocryptodira</taxon>
        <taxon>Testudinoidea</taxon>
        <taxon>Geoemydidae</taxon>
        <taxon>Geoemydinae</taxon>
        <taxon>Mauremys</taxon>
    </lineage>
</organism>
<evidence type="ECO:0000256" key="6">
    <source>
        <dbReference type="ARBA" id="ARBA00023157"/>
    </source>
</evidence>
<dbReference type="InterPro" id="IPR001740">
    <property type="entry name" value="GPCR_2_EMR1-like_rcpt"/>
</dbReference>
<feature type="transmembrane region" description="Helical" evidence="10">
    <location>
        <begin position="1113"/>
        <end position="1132"/>
    </location>
</feature>
<dbReference type="InterPro" id="IPR017981">
    <property type="entry name" value="GPCR_2-like_7TM"/>
</dbReference>
<feature type="non-terminal residue" evidence="14">
    <location>
        <position position="1141"/>
    </location>
</feature>
<accession>A0A9D3XBT3</accession>
<evidence type="ECO:0000256" key="9">
    <source>
        <dbReference type="ARBA" id="ARBA00023224"/>
    </source>
</evidence>
<dbReference type="InterPro" id="IPR000203">
    <property type="entry name" value="GPS"/>
</dbReference>
<evidence type="ECO:0000256" key="2">
    <source>
        <dbReference type="ARBA" id="ARBA00022692"/>
    </source>
</evidence>
<keyword evidence="6" id="KW-1015">Disulfide bond</keyword>
<dbReference type="PRINTS" id="PR00249">
    <property type="entry name" value="GPCRSECRETIN"/>
</dbReference>
<dbReference type="InterPro" id="IPR057244">
    <property type="entry name" value="GAIN_B"/>
</dbReference>
<name>A0A9D3XBT3_9SAUR</name>
<sequence>FFLLGLFWFLPPASAQRTNRIGTCQMETLGREFITSYMEHCGVSSQFEVQITGYFAFTSVFVSISNYTGDGGSFEKKIMVNRGEMVRVRLPESVGIKGTTKFSKVVLVKADKDISVVSVSNKHVSPETTVLYPVSSLGNEHYIVTPSTQSLDSYPEFSVMTYEDRNSVDVHVKGKLHYQTQVYSTGNILTIKLLAFQGYQFQGIADLSGTRIVSEKPVAVLVGQVCFCNNTKCNHVFEQLLPVCSWGTTHIIPPLPWQKVDEMVYITASQSTTVLYQQGEQPETVTLAGGSVLQRPVKPSIPVSISANVGIQVVFYSVGAAVPNSSHAFLMNVPDVASYCRMYSINAQEGFENFALMVANTSEIGAIILDNQPLRDVVWNRVAGTEFVWGMRTLGPANSSHAVEYPSSPFALLSVGTATMDRYGIPGSCRKNVTFKCQTETPQMKEQLEMCKDVFLQGNNSEFCSFMNSTLVNLETMCAEDRAVSLQEVARLFGPFLNSSILSAGGKESKREVASAVTFLLQSVELAALTAALKSPENTTQTVTTESMAIQTLRIPAAGPCDEVFRLRAQNETMDIHCDTVTRAATEDSWAVAFISYSTLGSITNKRFLDEGDLTADEKLRNFHLNSRVVSGAVGNGRPMNLLKPVNFTLRHRQAKKREEEAHCIDWKFIAGNGSWVEDGCITLHTNSTHTICSCDHLSSFALLMGHTGDKGRKHLLGLDDTIKSLNETPQIKEQFETCKNGPLQGNNSEFCSFMNLILVTLKTMCAEDRAVSLEEASRSFGSFLNNSTLSAGGKESEEEVASAVTFLLQSVELAALTAALKSPEMKKQNATTESMAIETLVVPAAGPCGKVSLRAQEETMDIHCDTVTRAATEDFLAVAFISYSTLDSIINKRFLDEGNLTADEKLRNFHLNSRVVSGAVSNRRLINISKAVNFTLRHRQAKKEEEETRCVHWKFIDGKGTWAEDGCTVLETNSAYTICSCDHLSSFALLMDHTGAADSYTLTIISHVGLTLSLLCLFLAILTFLLCRSIRNVSTSLHLQLCLCLFLADLLFLTAVTRTGSQVVCAVIAGFLHYLFLACFSWMFLEGLHLFLTVRNLKVVNYTSASRFKKRFMYTFGYGFPALVVAISAAVNPGGYGTPT</sequence>
<dbReference type="PANTHER" id="PTHR12011">
    <property type="entry name" value="ADHESION G-PROTEIN COUPLED RECEPTOR"/>
    <property type="match status" value="1"/>
</dbReference>
<gene>
    <name evidence="14" type="ORF">KIL84_021232</name>
</gene>
<dbReference type="EMBL" id="JAHDVG010000475">
    <property type="protein sequence ID" value="KAH1176498.1"/>
    <property type="molecule type" value="Genomic_DNA"/>
</dbReference>
<feature type="non-terminal residue" evidence="14">
    <location>
        <position position="1"/>
    </location>
</feature>
<dbReference type="Pfam" id="PF17517">
    <property type="entry name" value="IgGFc_binding"/>
    <property type="match status" value="1"/>
</dbReference>
<keyword evidence="4" id="KW-0297">G-protein coupled receptor</keyword>
<protein>
    <submittedName>
        <fullName evidence="14">Uncharacterized protein</fullName>
    </submittedName>
</protein>
<evidence type="ECO:0000256" key="4">
    <source>
        <dbReference type="ARBA" id="ARBA00023040"/>
    </source>
</evidence>
<evidence type="ECO:0000259" key="13">
    <source>
        <dbReference type="PROSITE" id="PS50261"/>
    </source>
</evidence>
<feature type="chain" id="PRO_5039044285" evidence="11">
    <location>
        <begin position="16"/>
        <end position="1141"/>
    </location>
</feature>
<evidence type="ECO:0000259" key="12">
    <source>
        <dbReference type="PROSITE" id="PS50221"/>
    </source>
</evidence>
<evidence type="ECO:0000313" key="14">
    <source>
        <dbReference type="EMBL" id="KAH1176498.1"/>
    </source>
</evidence>
<dbReference type="Pfam" id="PF00002">
    <property type="entry name" value="7tm_2"/>
    <property type="match status" value="1"/>
</dbReference>
<keyword evidence="3 10" id="KW-1133">Transmembrane helix</keyword>
<dbReference type="InterPro" id="IPR046338">
    <property type="entry name" value="GAIN_dom_sf"/>
</dbReference>
<dbReference type="Pfam" id="PF01825">
    <property type="entry name" value="GPS"/>
    <property type="match status" value="2"/>
</dbReference>
<dbReference type="GO" id="GO:0004930">
    <property type="term" value="F:G protein-coupled receptor activity"/>
    <property type="evidence" value="ECO:0007669"/>
    <property type="project" value="UniProtKB-KW"/>
</dbReference>
<comment type="caution">
    <text evidence="14">The sequence shown here is derived from an EMBL/GenBank/DDBJ whole genome shotgun (WGS) entry which is preliminary data.</text>
</comment>
<evidence type="ECO:0000256" key="10">
    <source>
        <dbReference type="SAM" id="Phobius"/>
    </source>
</evidence>
<evidence type="ECO:0000256" key="11">
    <source>
        <dbReference type="SAM" id="SignalP"/>
    </source>
</evidence>
<dbReference type="AlphaFoldDB" id="A0A9D3XBT3"/>
<keyword evidence="11" id="KW-0732">Signal</keyword>
<keyword evidence="7" id="KW-0675">Receptor</keyword>
<dbReference type="GO" id="GO:0007166">
    <property type="term" value="P:cell surface receptor signaling pathway"/>
    <property type="evidence" value="ECO:0007669"/>
    <property type="project" value="InterPro"/>
</dbReference>
<evidence type="ECO:0000256" key="8">
    <source>
        <dbReference type="ARBA" id="ARBA00023180"/>
    </source>
</evidence>
<evidence type="ECO:0000256" key="7">
    <source>
        <dbReference type="ARBA" id="ARBA00023170"/>
    </source>
</evidence>
<evidence type="ECO:0000256" key="1">
    <source>
        <dbReference type="ARBA" id="ARBA00004141"/>
    </source>
</evidence>
<feature type="signal peptide" evidence="11">
    <location>
        <begin position="1"/>
        <end position="15"/>
    </location>
</feature>
<evidence type="ECO:0000313" key="15">
    <source>
        <dbReference type="Proteomes" id="UP000827986"/>
    </source>
</evidence>
<dbReference type="PROSITE" id="PS50221">
    <property type="entry name" value="GAIN_B"/>
    <property type="match status" value="2"/>
</dbReference>
<dbReference type="Proteomes" id="UP000827986">
    <property type="component" value="Unassembled WGS sequence"/>
</dbReference>
<feature type="domain" description="G-protein coupled receptors family 2 profile 2" evidence="13">
    <location>
        <begin position="1003"/>
        <end position="1141"/>
    </location>
</feature>
<keyword evidence="2 10" id="KW-0812">Transmembrane</keyword>
<evidence type="ECO:0000256" key="5">
    <source>
        <dbReference type="ARBA" id="ARBA00023136"/>
    </source>
</evidence>
<comment type="subcellular location">
    <subcellularLocation>
        <location evidence="1">Membrane</location>
        <topology evidence="1">Multi-pass membrane protein</topology>
    </subcellularLocation>
</comment>
<reference evidence="14" key="1">
    <citation type="submission" date="2021-09" db="EMBL/GenBank/DDBJ databases">
        <title>The genome of Mauremys mutica provides insights into the evolution of semi-aquatic lifestyle.</title>
        <authorList>
            <person name="Gong S."/>
            <person name="Gao Y."/>
        </authorList>
    </citation>
    <scope>NUCLEOTIDE SEQUENCE</scope>
    <source>
        <strain evidence="14">MM-2020</strain>
        <tissue evidence="14">Muscle</tissue>
    </source>
</reference>
<dbReference type="GO" id="GO:0007189">
    <property type="term" value="P:adenylate cyclase-activating G protein-coupled receptor signaling pathway"/>
    <property type="evidence" value="ECO:0007669"/>
    <property type="project" value="TreeGrafter"/>
</dbReference>
<evidence type="ECO:0000256" key="3">
    <source>
        <dbReference type="ARBA" id="ARBA00022989"/>
    </source>
</evidence>
<dbReference type="Gene3D" id="2.60.220.50">
    <property type="match status" value="2"/>
</dbReference>
<keyword evidence="15" id="KW-1185">Reference proteome</keyword>
<dbReference type="PANTHER" id="PTHR12011:SF433">
    <property type="entry name" value="ADHESION G PROTEIN-COUPLED RECEPTOR E1-LIKE-RELATED"/>
    <property type="match status" value="1"/>
</dbReference>
<feature type="domain" description="GAIN-B" evidence="12">
    <location>
        <begin position="522"/>
        <end position="711"/>
    </location>
</feature>
<feature type="transmembrane region" description="Helical" evidence="10">
    <location>
        <begin position="1005"/>
        <end position="1028"/>
    </location>
</feature>
<dbReference type="SMART" id="SM00303">
    <property type="entry name" value="GPS"/>
    <property type="match status" value="2"/>
</dbReference>
<feature type="transmembrane region" description="Helical" evidence="10">
    <location>
        <begin position="1072"/>
        <end position="1093"/>
    </location>
</feature>
<proteinExistence type="predicted"/>
<keyword evidence="5 10" id="KW-0472">Membrane</keyword>